<accession>A0ABR3PNX8</accession>
<dbReference type="SUPFAM" id="SSF51735">
    <property type="entry name" value="NAD(P)-binding Rossmann-fold domains"/>
    <property type="match status" value="1"/>
</dbReference>
<gene>
    <name evidence="4" type="ORF">AAFC00_001367</name>
</gene>
<dbReference type="Pfam" id="PF09130">
    <property type="entry name" value="DUF1932"/>
    <property type="match status" value="1"/>
</dbReference>
<dbReference type="SUPFAM" id="SSF48179">
    <property type="entry name" value="6-phosphogluconate dehydrogenase C-terminal domain-like"/>
    <property type="match status" value="1"/>
</dbReference>
<dbReference type="RefSeq" id="XP_069204017.1">
    <property type="nucleotide sequence ID" value="XM_069340551.1"/>
</dbReference>
<comment type="caution">
    <text evidence="4">The sequence shown here is derived from an EMBL/GenBank/DDBJ whole genome shotgun (WGS) entry which is preliminary data.</text>
</comment>
<dbReference type="Gene3D" id="1.10.1040.10">
    <property type="entry name" value="N-(1-d-carboxylethyl)-l-norvaline Dehydrogenase, domain 2"/>
    <property type="match status" value="1"/>
</dbReference>
<evidence type="ECO:0000256" key="1">
    <source>
        <dbReference type="ARBA" id="ARBA00007598"/>
    </source>
</evidence>
<dbReference type="GeneID" id="95975070"/>
<feature type="domain" description="Phosphogluconate dehydrogenase NAD-binding putative C-terminal" evidence="3">
    <location>
        <begin position="215"/>
        <end position="287"/>
    </location>
</feature>
<organism evidence="4 5">
    <name type="scientific">Neodothiora populina</name>
    <dbReference type="NCBI Taxonomy" id="2781224"/>
    <lineage>
        <taxon>Eukaryota</taxon>
        <taxon>Fungi</taxon>
        <taxon>Dikarya</taxon>
        <taxon>Ascomycota</taxon>
        <taxon>Pezizomycotina</taxon>
        <taxon>Dothideomycetes</taxon>
        <taxon>Dothideomycetidae</taxon>
        <taxon>Dothideales</taxon>
        <taxon>Dothioraceae</taxon>
        <taxon>Neodothiora</taxon>
    </lineage>
</organism>
<name>A0ABR3PNX8_9PEZI</name>
<comment type="similarity">
    <text evidence="1">Belongs to the HIBADH-related family. NP60 subfamily.</text>
</comment>
<dbReference type="PANTHER" id="PTHR43580:SF2">
    <property type="entry name" value="CYTOKINE-LIKE NUCLEAR FACTOR N-PAC"/>
    <property type="match status" value="1"/>
</dbReference>
<sequence>MSAATCAILSIGDMGLGIAKLLMANNYRVITSIAGRSQGTLDRAKSASINVVSSDEELVDEADYILSIVPPRDAVSTAERIVKASARPAFLARKIPLYFIDLNAISPKTARQIDGLFESKEAHVRFTDGGIIGGPPRFKGGGPPTSDMVSWVRPSIPVSGPYPLSEAEMSGAKLAKVLNIQHVAGEIGPASGLKMTFASLTKGLTALTIQSFTTAHRLGVLPELQEHLEQYSPKTLALAQKGITGMPHKAYRWVGEMTEIGDTFTEDGGFTGDEDIFSAVSKTYELVADGTELGSERTGQKVEGRTAAEVAALISKGIDMRKAKLD</sequence>
<evidence type="ECO:0000313" key="5">
    <source>
        <dbReference type="Proteomes" id="UP001562354"/>
    </source>
</evidence>
<dbReference type="InterPro" id="IPR008927">
    <property type="entry name" value="6-PGluconate_DH-like_C_sf"/>
</dbReference>
<reference evidence="4 5" key="1">
    <citation type="submission" date="2024-07" db="EMBL/GenBank/DDBJ databases">
        <title>Draft sequence of the Neodothiora populina.</title>
        <authorList>
            <person name="Drown D.D."/>
            <person name="Schuette U.S."/>
            <person name="Buechlein A.B."/>
            <person name="Rusch D.R."/>
            <person name="Winton L.W."/>
            <person name="Adams G.A."/>
        </authorList>
    </citation>
    <scope>NUCLEOTIDE SEQUENCE [LARGE SCALE GENOMIC DNA]</scope>
    <source>
        <strain evidence="4 5">CPC 39397</strain>
    </source>
</reference>
<evidence type="ECO:0008006" key="6">
    <source>
        <dbReference type="Google" id="ProtNLM"/>
    </source>
</evidence>
<evidence type="ECO:0000259" key="3">
    <source>
        <dbReference type="Pfam" id="PF09130"/>
    </source>
</evidence>
<dbReference type="PANTHER" id="PTHR43580">
    <property type="entry name" value="OXIDOREDUCTASE GLYR1-RELATED"/>
    <property type="match status" value="1"/>
</dbReference>
<feature type="domain" description="Pyrroline-5-carboxylate reductase catalytic N-terminal" evidence="2">
    <location>
        <begin position="7"/>
        <end position="85"/>
    </location>
</feature>
<dbReference type="InterPro" id="IPR028939">
    <property type="entry name" value="P5C_Rdtase_cat_N"/>
</dbReference>
<dbReference type="InterPro" id="IPR036291">
    <property type="entry name" value="NAD(P)-bd_dom_sf"/>
</dbReference>
<dbReference type="InterPro" id="IPR015814">
    <property type="entry name" value="Pgluconate_DH_NAD-bd_C"/>
</dbReference>
<dbReference type="Proteomes" id="UP001562354">
    <property type="component" value="Unassembled WGS sequence"/>
</dbReference>
<proteinExistence type="inferred from homology"/>
<keyword evidence="5" id="KW-1185">Reference proteome</keyword>
<evidence type="ECO:0000313" key="4">
    <source>
        <dbReference type="EMBL" id="KAL1311168.1"/>
    </source>
</evidence>
<protein>
    <recommendedName>
        <fullName evidence="6">6-phosphogluconate dehydrogenase C-terminal domain-like protein</fullName>
    </recommendedName>
</protein>
<dbReference type="EMBL" id="JBFMKM010000003">
    <property type="protein sequence ID" value="KAL1311168.1"/>
    <property type="molecule type" value="Genomic_DNA"/>
</dbReference>
<dbReference type="InterPro" id="IPR013328">
    <property type="entry name" value="6PGD_dom2"/>
</dbReference>
<evidence type="ECO:0000259" key="2">
    <source>
        <dbReference type="Pfam" id="PF03807"/>
    </source>
</evidence>
<dbReference type="Pfam" id="PF03807">
    <property type="entry name" value="F420_oxidored"/>
    <property type="match status" value="1"/>
</dbReference>
<dbReference type="Gene3D" id="3.40.50.720">
    <property type="entry name" value="NAD(P)-binding Rossmann-like Domain"/>
    <property type="match status" value="1"/>
</dbReference>
<dbReference type="InterPro" id="IPR051265">
    <property type="entry name" value="HIBADH-related_NP60_sf"/>
</dbReference>